<keyword evidence="2" id="KW-1185">Reference proteome</keyword>
<reference evidence="1" key="3">
    <citation type="submission" date="2015-02" db="UniProtKB">
        <authorList>
            <consortium name="EnsemblProtists"/>
        </authorList>
    </citation>
    <scope>IDENTIFICATION</scope>
    <source>
        <strain evidence="1">DAOM BR144</strain>
    </source>
</reference>
<reference evidence="2" key="1">
    <citation type="journal article" date="2010" name="Genome Biol.">
        <title>Genome sequence of the necrotrophic plant pathogen Pythium ultimum reveals original pathogenicity mechanisms and effector repertoire.</title>
        <authorList>
            <person name="Levesque C.A."/>
            <person name="Brouwer H."/>
            <person name="Cano L."/>
            <person name="Hamilton J.P."/>
            <person name="Holt C."/>
            <person name="Huitema E."/>
            <person name="Raffaele S."/>
            <person name="Robideau G.P."/>
            <person name="Thines M."/>
            <person name="Win J."/>
            <person name="Zerillo M.M."/>
            <person name="Beakes G.W."/>
            <person name="Boore J.L."/>
            <person name="Busam D."/>
            <person name="Dumas B."/>
            <person name="Ferriera S."/>
            <person name="Fuerstenberg S.I."/>
            <person name="Gachon C.M."/>
            <person name="Gaulin E."/>
            <person name="Govers F."/>
            <person name="Grenville-Briggs L."/>
            <person name="Horner N."/>
            <person name="Hostetler J."/>
            <person name="Jiang R.H."/>
            <person name="Johnson J."/>
            <person name="Krajaejun T."/>
            <person name="Lin H."/>
            <person name="Meijer H.J."/>
            <person name="Moore B."/>
            <person name="Morris P."/>
            <person name="Phuntmart V."/>
            <person name="Puiu D."/>
            <person name="Shetty J."/>
            <person name="Stajich J.E."/>
            <person name="Tripathy S."/>
            <person name="Wawra S."/>
            <person name="van West P."/>
            <person name="Whitty B.R."/>
            <person name="Coutinho P.M."/>
            <person name="Henrissat B."/>
            <person name="Martin F."/>
            <person name="Thomas P.D."/>
            <person name="Tyler B.M."/>
            <person name="De Vries R.P."/>
            <person name="Kamoun S."/>
            <person name="Yandell M."/>
            <person name="Tisserat N."/>
            <person name="Buell C.R."/>
        </authorList>
    </citation>
    <scope>NUCLEOTIDE SEQUENCE</scope>
    <source>
        <strain evidence="2">DAOM:BR144</strain>
    </source>
</reference>
<dbReference type="EnsemblProtists" id="PYU1_T009855">
    <property type="protein sequence ID" value="PYU1_T009855"/>
    <property type="gene ID" value="PYU1_G009837"/>
</dbReference>
<dbReference type="STRING" id="431595.K3WY07"/>
<proteinExistence type="predicted"/>
<dbReference type="AlphaFoldDB" id="K3WY07"/>
<evidence type="ECO:0000313" key="1">
    <source>
        <dbReference type="EnsemblProtists" id="PYU1_T009855"/>
    </source>
</evidence>
<dbReference type="PANTHER" id="PTHR37066:SF1">
    <property type="entry name" value="LNS2_PITP DOMAIN-CONTAINING PROTEIN"/>
    <property type="match status" value="1"/>
</dbReference>
<dbReference type="Proteomes" id="UP000019132">
    <property type="component" value="Unassembled WGS sequence"/>
</dbReference>
<dbReference type="PANTHER" id="PTHR37066">
    <property type="entry name" value="HELICASE-ASSOCIATED"/>
    <property type="match status" value="1"/>
</dbReference>
<dbReference type="eggNOG" id="ENOG502RSV2">
    <property type="taxonomic scope" value="Eukaryota"/>
</dbReference>
<reference evidence="2" key="2">
    <citation type="submission" date="2010-04" db="EMBL/GenBank/DDBJ databases">
        <authorList>
            <person name="Buell R."/>
            <person name="Hamilton J."/>
            <person name="Hostetler J."/>
        </authorList>
    </citation>
    <scope>NUCLEOTIDE SEQUENCE [LARGE SCALE GENOMIC DNA]</scope>
    <source>
        <strain evidence="2">DAOM:BR144</strain>
    </source>
</reference>
<accession>K3WY07</accession>
<dbReference type="InParanoid" id="K3WY07"/>
<evidence type="ECO:0008006" key="3">
    <source>
        <dbReference type="Google" id="ProtNLM"/>
    </source>
</evidence>
<dbReference type="EMBL" id="GL376624">
    <property type="status" value="NOT_ANNOTATED_CDS"/>
    <property type="molecule type" value="Genomic_DNA"/>
</dbReference>
<dbReference type="VEuPathDB" id="FungiDB:PYU1_G009837"/>
<dbReference type="OMA" id="GRTIIAW"/>
<sequence length="300" mass="35127">MLKSVKQQHQEQWPEDVRGVKLDVLLMRFLKAAREHGRGAMPGAVVDGLRELGFPLKRVLHDDDGWIKLRWEEVTFSALVTFRRLYGHMFVHAGFVVPYNDYRWPRPTWACNLGVKVSSMRKTRSKLTKYQTRDLNHVGFVWDVNIARWETWRLFFLPALRQFKQMHGHCNVPAEFVVSMLVEGRVEDESDAWSTSLEGYPLGKMMDEIRLGKHSTHVIANIVELAELGFIQDSQDERWNRKILPAVQHYVKIYEHSKVTRYFVVPETEEDGWPPELRGLQLGSILYEIEWSTLLPKRGE</sequence>
<dbReference type="HOGENOM" id="CLU_928992_0_0_1"/>
<organism evidence="1 2">
    <name type="scientific">Globisporangium ultimum (strain ATCC 200006 / CBS 805.95 / DAOM BR144)</name>
    <name type="common">Pythium ultimum</name>
    <dbReference type="NCBI Taxonomy" id="431595"/>
    <lineage>
        <taxon>Eukaryota</taxon>
        <taxon>Sar</taxon>
        <taxon>Stramenopiles</taxon>
        <taxon>Oomycota</taxon>
        <taxon>Peronosporomycetes</taxon>
        <taxon>Pythiales</taxon>
        <taxon>Pythiaceae</taxon>
        <taxon>Globisporangium</taxon>
    </lineage>
</organism>
<evidence type="ECO:0000313" key="2">
    <source>
        <dbReference type="Proteomes" id="UP000019132"/>
    </source>
</evidence>
<name>K3WY07_GLOUD</name>
<protein>
    <recommendedName>
        <fullName evidence="3">Helicase-associated domain-containing protein</fullName>
    </recommendedName>
</protein>